<dbReference type="PROSITE" id="PS50092">
    <property type="entry name" value="TSP1"/>
    <property type="match status" value="5"/>
</dbReference>
<feature type="chain" id="PRO_5033108901" description="Metalloendopeptidase" evidence="10">
    <location>
        <begin position="20"/>
        <end position="1275"/>
    </location>
</feature>
<dbReference type="Pfam" id="PF00629">
    <property type="entry name" value="MAM"/>
    <property type="match status" value="3"/>
</dbReference>
<comment type="cofactor">
    <cofactor evidence="9 10">
        <name>Zn(2+)</name>
        <dbReference type="ChEBI" id="CHEBI:29105"/>
    </cofactor>
    <text evidence="9 10">Binds 1 zinc ion per subunit.</text>
</comment>
<dbReference type="SUPFAM" id="SSF49854">
    <property type="entry name" value="Spermadhesin, CUB domain"/>
    <property type="match status" value="1"/>
</dbReference>
<feature type="binding site" evidence="9">
    <location>
        <position position="215"/>
    </location>
    <ligand>
        <name>Zn(2+)</name>
        <dbReference type="ChEBI" id="CHEBI:29105"/>
        <note>catalytic</note>
    </ligand>
</feature>
<dbReference type="GO" id="GO:0004222">
    <property type="term" value="F:metalloendopeptidase activity"/>
    <property type="evidence" value="ECO:0007669"/>
    <property type="project" value="UniProtKB-UniRule"/>
</dbReference>
<feature type="disulfide bond" evidence="9">
    <location>
        <begin position="157"/>
        <end position="312"/>
    </location>
</feature>
<dbReference type="SUPFAM" id="SSF49899">
    <property type="entry name" value="Concanavalin A-like lectins/glucanases"/>
    <property type="match status" value="3"/>
</dbReference>
<evidence type="ECO:0000313" key="14">
    <source>
        <dbReference type="EMBL" id="CAF0722715.1"/>
    </source>
</evidence>
<feature type="binding site" evidence="9">
    <location>
        <position position="225"/>
    </location>
    <ligand>
        <name>Zn(2+)</name>
        <dbReference type="ChEBI" id="CHEBI:29105"/>
        <note>catalytic</note>
    </ligand>
</feature>
<keyword evidence="5 9" id="KW-0482">Metalloprotease</keyword>
<keyword evidence="1 9" id="KW-0645">Protease</keyword>
<feature type="domain" description="MAM" evidence="12">
    <location>
        <begin position="964"/>
        <end position="1121"/>
    </location>
</feature>
<keyword evidence="2 9" id="KW-0479">Metal-binding</keyword>
<dbReference type="InterPro" id="IPR043973">
    <property type="entry name" value="TSP1_CCN"/>
</dbReference>
<dbReference type="PRINTS" id="PR00480">
    <property type="entry name" value="ASTACIN"/>
</dbReference>
<keyword evidence="3 9" id="KW-0378">Hydrolase</keyword>
<dbReference type="InterPro" id="IPR000859">
    <property type="entry name" value="CUB_dom"/>
</dbReference>
<dbReference type="Pfam" id="PF01400">
    <property type="entry name" value="Astacin"/>
    <property type="match status" value="1"/>
</dbReference>
<evidence type="ECO:0000313" key="15">
    <source>
        <dbReference type="Proteomes" id="UP000663879"/>
    </source>
</evidence>
<dbReference type="Pfam" id="PF00090">
    <property type="entry name" value="TSP_1"/>
    <property type="match status" value="4"/>
</dbReference>
<dbReference type="CDD" id="cd06263">
    <property type="entry name" value="MAM"/>
    <property type="match status" value="1"/>
</dbReference>
<dbReference type="InterPro" id="IPR006026">
    <property type="entry name" value="Peptidase_Metallo"/>
</dbReference>
<protein>
    <recommendedName>
        <fullName evidence="10">Metalloendopeptidase</fullName>
        <ecNumber evidence="10">3.4.24.-</ecNumber>
    </recommendedName>
</protein>
<organism evidence="14 15">
    <name type="scientific">Brachionus calyciflorus</name>
    <dbReference type="NCBI Taxonomy" id="104777"/>
    <lineage>
        <taxon>Eukaryota</taxon>
        <taxon>Metazoa</taxon>
        <taxon>Spiralia</taxon>
        <taxon>Gnathifera</taxon>
        <taxon>Rotifera</taxon>
        <taxon>Eurotatoria</taxon>
        <taxon>Monogononta</taxon>
        <taxon>Pseudotrocha</taxon>
        <taxon>Ploima</taxon>
        <taxon>Brachionidae</taxon>
        <taxon>Brachionus</taxon>
    </lineage>
</organism>
<comment type="caution">
    <text evidence="8">Lacks conserved residue(s) required for the propagation of feature annotation.</text>
</comment>
<dbReference type="PROSITE" id="PS51864">
    <property type="entry name" value="ASTACIN"/>
    <property type="match status" value="1"/>
</dbReference>
<dbReference type="InterPro" id="IPR036383">
    <property type="entry name" value="TSP1_rpt_sf"/>
</dbReference>
<feature type="domain" description="MAM" evidence="12">
    <location>
        <begin position="806"/>
        <end position="963"/>
    </location>
</feature>
<evidence type="ECO:0000259" key="11">
    <source>
        <dbReference type="PROSITE" id="PS01180"/>
    </source>
</evidence>
<feature type="domain" description="CUB" evidence="11">
    <location>
        <begin position="1156"/>
        <end position="1275"/>
    </location>
</feature>
<keyword evidence="6 9" id="KW-1015">Disulfide bond</keyword>
<feature type="binding site" evidence="9">
    <location>
        <position position="219"/>
    </location>
    <ligand>
        <name>Zn(2+)</name>
        <dbReference type="ChEBI" id="CHEBI:29105"/>
        <note>catalytic</note>
    </ligand>
</feature>
<feature type="active site" evidence="9">
    <location>
        <position position="216"/>
    </location>
</feature>
<dbReference type="SMART" id="SM00137">
    <property type="entry name" value="MAM"/>
    <property type="match status" value="1"/>
</dbReference>
<gene>
    <name evidence="14" type="ORF">OXX778_LOCUS2278</name>
</gene>
<dbReference type="InterPro" id="IPR024079">
    <property type="entry name" value="MetalloPept_cat_dom_sf"/>
</dbReference>
<dbReference type="GO" id="GO:0008270">
    <property type="term" value="F:zinc ion binding"/>
    <property type="evidence" value="ECO:0007669"/>
    <property type="project" value="UniProtKB-UniRule"/>
</dbReference>
<evidence type="ECO:0000256" key="1">
    <source>
        <dbReference type="ARBA" id="ARBA00022670"/>
    </source>
</evidence>
<dbReference type="SMART" id="SM00209">
    <property type="entry name" value="TSP1"/>
    <property type="match status" value="5"/>
</dbReference>
<evidence type="ECO:0000256" key="8">
    <source>
        <dbReference type="PROSITE-ProRule" id="PRU00059"/>
    </source>
</evidence>
<dbReference type="SUPFAM" id="SSF55486">
    <property type="entry name" value="Metalloproteases ('zincins'), catalytic domain"/>
    <property type="match status" value="1"/>
</dbReference>
<keyword evidence="7" id="KW-0325">Glycoprotein</keyword>
<keyword evidence="15" id="KW-1185">Reference proteome</keyword>
<dbReference type="SMART" id="SM00235">
    <property type="entry name" value="ZnMc"/>
    <property type="match status" value="1"/>
</dbReference>
<dbReference type="Gene3D" id="3.40.390.10">
    <property type="entry name" value="Collagenase (Catalytic Domain)"/>
    <property type="match status" value="1"/>
</dbReference>
<accession>A0A813MJW4</accession>
<dbReference type="GO" id="GO:0006508">
    <property type="term" value="P:proteolysis"/>
    <property type="evidence" value="ECO:0007669"/>
    <property type="project" value="UniProtKB-KW"/>
</dbReference>
<dbReference type="InterPro" id="IPR000998">
    <property type="entry name" value="MAM_dom"/>
</dbReference>
<feature type="signal peptide" evidence="10">
    <location>
        <begin position="1"/>
        <end position="19"/>
    </location>
</feature>
<dbReference type="GO" id="GO:0016020">
    <property type="term" value="C:membrane"/>
    <property type="evidence" value="ECO:0007669"/>
    <property type="project" value="InterPro"/>
</dbReference>
<proteinExistence type="predicted"/>
<dbReference type="InterPro" id="IPR013320">
    <property type="entry name" value="ConA-like_dom_sf"/>
</dbReference>
<dbReference type="SMART" id="SM00042">
    <property type="entry name" value="CUB"/>
    <property type="match status" value="1"/>
</dbReference>
<keyword evidence="4 9" id="KW-0862">Zinc</keyword>
<evidence type="ECO:0000256" key="9">
    <source>
        <dbReference type="PROSITE-ProRule" id="PRU01211"/>
    </source>
</evidence>
<dbReference type="Pfam" id="PF00431">
    <property type="entry name" value="CUB"/>
    <property type="match status" value="1"/>
</dbReference>
<dbReference type="PANTHER" id="PTHR10127">
    <property type="entry name" value="DISCOIDIN, CUB, EGF, LAMININ , AND ZINC METALLOPROTEASE DOMAIN CONTAINING"/>
    <property type="match status" value="1"/>
</dbReference>
<evidence type="ECO:0000256" key="3">
    <source>
        <dbReference type="ARBA" id="ARBA00022801"/>
    </source>
</evidence>
<evidence type="ECO:0000256" key="4">
    <source>
        <dbReference type="ARBA" id="ARBA00022833"/>
    </source>
</evidence>
<evidence type="ECO:0000259" key="13">
    <source>
        <dbReference type="PROSITE" id="PS51864"/>
    </source>
</evidence>
<dbReference type="SUPFAM" id="SSF82895">
    <property type="entry name" value="TSP-1 type 1 repeat"/>
    <property type="match status" value="5"/>
</dbReference>
<reference evidence="14" key="1">
    <citation type="submission" date="2021-02" db="EMBL/GenBank/DDBJ databases">
        <authorList>
            <person name="Nowell W R."/>
        </authorList>
    </citation>
    <scope>NUCLEOTIDE SEQUENCE</scope>
    <source>
        <strain evidence="14">Ploen Becks lab</strain>
    </source>
</reference>
<comment type="caution">
    <text evidence="14">The sequence shown here is derived from an EMBL/GenBank/DDBJ whole genome shotgun (WGS) entry which is preliminary data.</text>
</comment>
<evidence type="ECO:0000256" key="5">
    <source>
        <dbReference type="ARBA" id="ARBA00023049"/>
    </source>
</evidence>
<dbReference type="PROSITE" id="PS01180">
    <property type="entry name" value="CUB"/>
    <property type="match status" value="1"/>
</dbReference>
<dbReference type="Pfam" id="PF19035">
    <property type="entry name" value="TSP1_CCN"/>
    <property type="match status" value="1"/>
</dbReference>
<dbReference type="EC" id="3.4.24.-" evidence="10"/>
<dbReference type="Proteomes" id="UP000663879">
    <property type="component" value="Unassembled WGS sequence"/>
</dbReference>
<name>A0A813MJW4_9BILA</name>
<sequence length="1275" mass="147664">MKILLVVSWFVYLILNAQADEIKKIEDENDYYTGLERLKKLFFKNGMNVFGQIEHEENLPPRNPENLVPVDELPLFRNGRHLDSESISTIQGDMILDEPEILYSNSRSKRRIITTNLFGNPTRWPNGIIPYEFDIDASDSLKTKFQMAIQIWHQHTCIQFEPYSSTLHPNHRSRVLVKNRGHCAARVGYSIDPNQKVGITDVYLPEHCPLGSVLHELGHVIGFRHEHTRYDRTDHINVHYERMQSSQRPQYDIMENGFPGYFGIYYDLYSIMHYSAQNGLIESKDEKRGFLMGQRFNLSFSDIKMANQAYNCKDQCLNKTVKCQNEGFIDKNCNCKCPEHITGRFCETVMKKQISMRSLKSPQLTCDFELDLCDWLQEDSRDSEEWIRNKGLTKTQINFKKENTRFKTGPQLLEEDRKNSTYIYLNSYDQTKAYANAILISPQILVNKTENCCLKFYYHMYAFPSLKMDAPEVGKLKVRLRTSDGNIKQIWEKFGNQGELWKFTEIDLKIEPPHTVIFFEAEVIDWKYGDIALDDIEFKHGLCKDDEWSEWNNWTNCSKQCGGGIKSRHRKCLKKSCIGNSTEYSECNLMPCPIDEWEPWSECSTKCGYGIQTRLKTCSKKTCGLILEKKVCFINESCPIKKWSNWSEWSECSNKCGKGYSVRFRDCLLNKTCEGLDKEVKVCFDESECPKEKPVWSDWSLWSSCITKEKCSIGIKVRRRFCLLNSKLVHNSNCPGYDTETLDCKEICEPEIIEPKWSEWSNCSTKCGNGIMTRTKLCSGFKCTDEFIYDQKSCYNDECPGDYNYMECTFDKTEYCPLEQIEKGNSIWEIDGPTLYSYSKFKLTPSIVSGGQFITVKGKNKKSSIQTPIISHEKIPKGQCLSFYYFIDANSKIQVNKVNLDGRIQTITDKESETKHSEWKKVSILLQSSSDYFIEFTAFTGTNSDSIIAIDDITLSPFENCIVLKCDFDDSECKANQVLGLSVSHKIWINEQYLKSNLRFLRVDLSQVKENIPVFYGLPVINPSYATMCLNFMYFLNGQGSTELRIGLVQGPKLLSYIWKEKTSSTGVWKKAFIDFQIENEFQIMLELLRFTSDPFSINSSMTIEIIALDNFKISYGTCDLLKKNLEFEQELSRRTYKKDLSTQELIPSDLLIDKCGGVYMLEANQSTTIQSPGYPISYPINLYCSYLIKTRDDLKLQISIYFLDLEDNDRHDQCIDYLEIRYFNLGQPGPKYCGKLQKNNEDFTITSFKNDLLLLFSSDWAITKSGFRVGVKTV</sequence>
<dbReference type="InterPro" id="IPR001506">
    <property type="entry name" value="Peptidase_M12A"/>
</dbReference>
<dbReference type="InterPro" id="IPR035914">
    <property type="entry name" value="Sperma_CUB_dom_sf"/>
</dbReference>
<dbReference type="EMBL" id="CAJNOC010000174">
    <property type="protein sequence ID" value="CAF0722715.1"/>
    <property type="molecule type" value="Genomic_DNA"/>
</dbReference>
<dbReference type="PANTHER" id="PTHR10127:SF780">
    <property type="entry name" value="METALLOENDOPEPTIDASE"/>
    <property type="match status" value="1"/>
</dbReference>
<dbReference type="CDD" id="cd00041">
    <property type="entry name" value="CUB"/>
    <property type="match status" value="1"/>
</dbReference>
<dbReference type="GO" id="GO:0007165">
    <property type="term" value="P:signal transduction"/>
    <property type="evidence" value="ECO:0007669"/>
    <property type="project" value="InterPro"/>
</dbReference>
<dbReference type="PROSITE" id="PS50060">
    <property type="entry name" value="MAM_2"/>
    <property type="match status" value="3"/>
</dbReference>
<dbReference type="Gene3D" id="2.20.100.10">
    <property type="entry name" value="Thrombospondin type-1 (TSP1) repeat"/>
    <property type="match status" value="5"/>
</dbReference>
<feature type="domain" description="MAM" evidence="12">
    <location>
        <begin position="364"/>
        <end position="545"/>
    </location>
</feature>
<evidence type="ECO:0000256" key="6">
    <source>
        <dbReference type="ARBA" id="ARBA00023157"/>
    </source>
</evidence>
<evidence type="ECO:0000256" key="10">
    <source>
        <dbReference type="RuleBase" id="RU361183"/>
    </source>
</evidence>
<evidence type="ECO:0000256" key="7">
    <source>
        <dbReference type="ARBA" id="ARBA00023180"/>
    </source>
</evidence>
<keyword evidence="10" id="KW-0732">Signal</keyword>
<dbReference type="AlphaFoldDB" id="A0A813MJW4"/>
<dbReference type="Gene3D" id="2.60.120.200">
    <property type="match status" value="3"/>
</dbReference>
<evidence type="ECO:0000259" key="12">
    <source>
        <dbReference type="PROSITE" id="PS50060"/>
    </source>
</evidence>
<dbReference type="Gene3D" id="2.60.120.290">
    <property type="entry name" value="Spermadhesin, CUB domain"/>
    <property type="match status" value="1"/>
</dbReference>
<dbReference type="OrthoDB" id="291007at2759"/>
<dbReference type="InterPro" id="IPR000884">
    <property type="entry name" value="TSP1_rpt"/>
</dbReference>
<feature type="domain" description="Peptidase M12A" evidence="13">
    <location>
        <begin position="110"/>
        <end position="313"/>
    </location>
</feature>
<evidence type="ECO:0000256" key="2">
    <source>
        <dbReference type="ARBA" id="ARBA00022723"/>
    </source>
</evidence>